<evidence type="ECO:0000256" key="1">
    <source>
        <dbReference type="ARBA" id="ARBA00024322"/>
    </source>
</evidence>
<sequence>MLKVKGIENIPMDCSMTEFVGKTVLDTIGLVIPGVTPALLEQMQLPKPYRSLGLLSSRTGAAGQINAVDEAVKSTNTEVVSIELPRDTKGWGGHGNYIILGGNNVSDVRRAVEIAVEYTTKYAGELYISDAGHLEFTYSANADQALNMAFGAPIGKPFGFFCGSPAAIGLVMADLAVKSSPVEIIRYMTPDRGTSHSNEVIVAVTGDASAVKNSVLTAREAGLQLLVSMGSYPETPSAPYLF</sequence>
<evidence type="ECO:0000259" key="3">
    <source>
        <dbReference type="PROSITE" id="PS51931"/>
    </source>
</evidence>
<gene>
    <name evidence="4" type="primary">eutL</name>
    <name evidence="4" type="ORF">ERS852491_02406</name>
</gene>
<dbReference type="RefSeq" id="WP_025656470.1">
    <property type="nucleotide sequence ID" value="NZ_BAAACT010000042.1"/>
</dbReference>
<dbReference type="InterPro" id="IPR044870">
    <property type="entry name" value="BMC_CP"/>
</dbReference>
<evidence type="ECO:0000313" key="5">
    <source>
        <dbReference type="Proteomes" id="UP000095544"/>
    </source>
</evidence>
<dbReference type="STRING" id="39482.ERS852491_02406"/>
<organism evidence="4 5">
    <name type="scientific">Faecalicatena contorta</name>
    <dbReference type="NCBI Taxonomy" id="39482"/>
    <lineage>
        <taxon>Bacteria</taxon>
        <taxon>Bacillati</taxon>
        <taxon>Bacillota</taxon>
        <taxon>Clostridia</taxon>
        <taxon>Lachnospirales</taxon>
        <taxon>Lachnospiraceae</taxon>
        <taxon>Faecalicatena</taxon>
    </lineage>
</organism>
<evidence type="ECO:0000256" key="2">
    <source>
        <dbReference type="ARBA" id="ARBA00024446"/>
    </source>
</evidence>
<dbReference type="PROSITE" id="PS51931">
    <property type="entry name" value="BMC_CP"/>
    <property type="match status" value="1"/>
</dbReference>
<dbReference type="SUPFAM" id="SSF143414">
    <property type="entry name" value="CcmK-like"/>
    <property type="match status" value="2"/>
</dbReference>
<dbReference type="Gene3D" id="3.30.70.1710">
    <property type="match status" value="2"/>
</dbReference>
<dbReference type="InterPro" id="IPR000249">
    <property type="entry name" value="BMC_dom"/>
</dbReference>
<dbReference type="OrthoDB" id="2908at2"/>
<dbReference type="PIRSF" id="PIRSF012290">
    <property type="entry name" value="EutL_PduB"/>
    <property type="match status" value="1"/>
</dbReference>
<dbReference type="NCBIfam" id="NF011944">
    <property type="entry name" value="PRK15415.1"/>
    <property type="match status" value="1"/>
</dbReference>
<dbReference type="Pfam" id="PF00936">
    <property type="entry name" value="BMC"/>
    <property type="match status" value="2"/>
</dbReference>
<comment type="subcellular location">
    <subcellularLocation>
        <location evidence="1">Bacterial microcompartment</location>
    </subcellularLocation>
</comment>
<dbReference type="AlphaFoldDB" id="A0A174FQL7"/>
<proteinExistence type="predicted"/>
<dbReference type="GO" id="GO:0005198">
    <property type="term" value="F:structural molecule activity"/>
    <property type="evidence" value="ECO:0007669"/>
    <property type="project" value="InterPro"/>
</dbReference>
<dbReference type="NCBIfam" id="TIGR04501">
    <property type="entry name" value="microcomp_PduB"/>
    <property type="match status" value="1"/>
</dbReference>
<dbReference type="InterPro" id="IPR037233">
    <property type="entry name" value="CcmK-like_sf"/>
</dbReference>
<accession>A0A174FQL7</accession>
<dbReference type="GeneID" id="93335376"/>
<dbReference type="GO" id="GO:0031469">
    <property type="term" value="C:bacterial microcompartment"/>
    <property type="evidence" value="ECO:0007669"/>
    <property type="project" value="UniProtKB-SubCell"/>
</dbReference>
<protein>
    <submittedName>
        <fullName evidence="4">Ethanolamine utilization protein EutL</fullName>
    </submittedName>
</protein>
<dbReference type="EMBL" id="CYZU01000021">
    <property type="protein sequence ID" value="CUO50425.1"/>
    <property type="molecule type" value="Genomic_DNA"/>
</dbReference>
<dbReference type="InterPro" id="IPR030984">
    <property type="entry name" value="PduB"/>
</dbReference>
<name>A0A174FQL7_9FIRM</name>
<evidence type="ECO:0000313" key="4">
    <source>
        <dbReference type="EMBL" id="CUO50425.1"/>
    </source>
</evidence>
<dbReference type="CDD" id="cd07047">
    <property type="entry name" value="BMC_PduB_repeat1"/>
    <property type="match status" value="1"/>
</dbReference>
<reference evidence="4 5" key="1">
    <citation type="submission" date="2015-09" db="EMBL/GenBank/DDBJ databases">
        <authorList>
            <consortium name="Pathogen Informatics"/>
        </authorList>
    </citation>
    <scope>NUCLEOTIDE SEQUENCE [LARGE SCALE GENOMIC DNA]</scope>
    <source>
        <strain evidence="4 5">2789STDY5834876</strain>
    </source>
</reference>
<dbReference type="SMART" id="SM00877">
    <property type="entry name" value="BMC"/>
    <property type="match status" value="2"/>
</dbReference>
<feature type="domain" description="BMC circularly permuted" evidence="3">
    <location>
        <begin position="14"/>
        <end position="129"/>
    </location>
</feature>
<dbReference type="InterPro" id="IPR009193">
    <property type="entry name" value="EutL_PduB"/>
</dbReference>
<keyword evidence="2" id="KW-1283">Bacterial microcompartment</keyword>
<dbReference type="Proteomes" id="UP000095544">
    <property type="component" value="Unassembled WGS sequence"/>
</dbReference>